<dbReference type="GO" id="GO:0003824">
    <property type="term" value="F:catalytic activity"/>
    <property type="evidence" value="ECO:0007669"/>
    <property type="project" value="InterPro"/>
</dbReference>
<dbReference type="AlphaFoldDB" id="A0A8J3RRU5"/>
<comment type="caution">
    <text evidence="3">The sequence shown here is derived from an EMBL/GenBank/DDBJ whole genome shotgun (WGS) entry which is preliminary data.</text>
</comment>
<name>A0A8J3RRU5_9ACTN</name>
<sequence>MDTRTGRPRRIRDGRETARSGARRGRTVTRMKLLSVNIGRPRPNPWKNLGATGIDKRPADGPVAVRDPGPKGTGAVGLAGDRVYDVKHHGGSDQAVYAYAREDLDRWEGELGRPLPNGSFGENLTTAGLDVNAALIGERWRVGPDVILEVSCPRIPCGTFQGWLETEGWIRRFTEAARPGAYLRVIEPGDIRAGDPVEVVHRPDHDVTVALAFRALTREPDLLPRLLAADALPEEDRELVRRRTGA</sequence>
<dbReference type="Proteomes" id="UP000616724">
    <property type="component" value="Unassembled WGS sequence"/>
</dbReference>
<dbReference type="GO" id="GO:0030170">
    <property type="term" value="F:pyridoxal phosphate binding"/>
    <property type="evidence" value="ECO:0007669"/>
    <property type="project" value="InterPro"/>
</dbReference>
<dbReference type="GO" id="GO:0030151">
    <property type="term" value="F:molybdenum ion binding"/>
    <property type="evidence" value="ECO:0007669"/>
    <property type="project" value="InterPro"/>
</dbReference>
<dbReference type="InterPro" id="IPR005302">
    <property type="entry name" value="MoCF_Sase_C"/>
</dbReference>
<dbReference type="InterPro" id="IPR011037">
    <property type="entry name" value="Pyrv_Knase-like_insert_dom_sf"/>
</dbReference>
<dbReference type="InterPro" id="IPR052353">
    <property type="entry name" value="Benzoxazolinone_Detox_Enz"/>
</dbReference>
<dbReference type="Gene3D" id="2.40.33.20">
    <property type="entry name" value="PK beta-barrel domain-like"/>
    <property type="match status" value="1"/>
</dbReference>
<reference evidence="3 4" key="1">
    <citation type="submission" date="2021-01" db="EMBL/GenBank/DDBJ databases">
        <title>Whole genome shotgun sequence of Planobispora longispora NBRC 13918.</title>
        <authorList>
            <person name="Komaki H."/>
            <person name="Tamura T."/>
        </authorList>
    </citation>
    <scope>NUCLEOTIDE SEQUENCE [LARGE SCALE GENOMIC DNA]</scope>
    <source>
        <strain evidence="3 4">NBRC 13918</strain>
    </source>
</reference>
<evidence type="ECO:0000256" key="1">
    <source>
        <dbReference type="SAM" id="MobiDB-lite"/>
    </source>
</evidence>
<feature type="region of interest" description="Disordered" evidence="1">
    <location>
        <begin position="38"/>
        <end position="74"/>
    </location>
</feature>
<dbReference type="EMBL" id="BOOH01000042">
    <property type="protein sequence ID" value="GIH78717.1"/>
    <property type="molecule type" value="Genomic_DNA"/>
</dbReference>
<feature type="domain" description="MOSC" evidence="2">
    <location>
        <begin position="57"/>
        <end position="200"/>
    </location>
</feature>
<organism evidence="3 4">
    <name type="scientific">Planobispora longispora</name>
    <dbReference type="NCBI Taxonomy" id="28887"/>
    <lineage>
        <taxon>Bacteria</taxon>
        <taxon>Bacillati</taxon>
        <taxon>Actinomycetota</taxon>
        <taxon>Actinomycetes</taxon>
        <taxon>Streptosporangiales</taxon>
        <taxon>Streptosporangiaceae</taxon>
        <taxon>Planobispora</taxon>
    </lineage>
</organism>
<dbReference type="PANTHER" id="PTHR30212:SF2">
    <property type="entry name" value="PROTEIN YIIM"/>
    <property type="match status" value="1"/>
</dbReference>
<gene>
    <name evidence="3" type="ORF">Plo01_51460</name>
</gene>
<proteinExistence type="predicted"/>
<dbReference type="Pfam" id="PF03473">
    <property type="entry name" value="MOSC"/>
    <property type="match status" value="1"/>
</dbReference>
<evidence type="ECO:0000259" key="2">
    <source>
        <dbReference type="PROSITE" id="PS51340"/>
    </source>
</evidence>
<dbReference type="PANTHER" id="PTHR30212">
    <property type="entry name" value="PROTEIN YIIM"/>
    <property type="match status" value="1"/>
</dbReference>
<keyword evidence="4" id="KW-1185">Reference proteome</keyword>
<evidence type="ECO:0000313" key="3">
    <source>
        <dbReference type="EMBL" id="GIH78717.1"/>
    </source>
</evidence>
<protein>
    <submittedName>
        <fullName evidence="3">Sulfurase</fullName>
    </submittedName>
</protein>
<dbReference type="PROSITE" id="PS51340">
    <property type="entry name" value="MOSC"/>
    <property type="match status" value="1"/>
</dbReference>
<accession>A0A8J3RRU5</accession>
<evidence type="ECO:0000313" key="4">
    <source>
        <dbReference type="Proteomes" id="UP000616724"/>
    </source>
</evidence>
<dbReference type="SUPFAM" id="SSF50800">
    <property type="entry name" value="PK beta-barrel domain-like"/>
    <property type="match status" value="1"/>
</dbReference>